<dbReference type="EMBL" id="JAQNDM010000002">
    <property type="protein sequence ID" value="MDC0711266.1"/>
    <property type="molecule type" value="Genomic_DNA"/>
</dbReference>
<gene>
    <name evidence="2" type="ORF">POL68_22545</name>
</gene>
<reference evidence="2 3" key="1">
    <citation type="submission" date="2022-11" db="EMBL/GenBank/DDBJ databases">
        <title>Minimal conservation of predation-associated metabolite biosynthetic gene clusters underscores biosynthetic potential of Myxococcota including descriptions for ten novel species: Archangium lansinium sp. nov., Myxococcus landrumus sp. nov., Nannocystis bai.</title>
        <authorList>
            <person name="Ahearne A."/>
            <person name="Stevens C."/>
            <person name="Dowd S."/>
        </authorList>
    </citation>
    <scope>NUCLEOTIDE SEQUENCE [LARGE SCALE GENOMIC DNA]</scope>
    <source>
        <strain evidence="2 3">NCWAL01</strain>
    </source>
</reference>
<evidence type="ECO:0000313" key="3">
    <source>
        <dbReference type="Proteomes" id="UP001221838"/>
    </source>
</evidence>
<evidence type="ECO:0000256" key="1">
    <source>
        <dbReference type="SAM" id="MobiDB-lite"/>
    </source>
</evidence>
<name>A0ABT5DCA1_9BACT</name>
<feature type="region of interest" description="Disordered" evidence="1">
    <location>
        <begin position="1"/>
        <end position="69"/>
    </location>
</feature>
<sequence>MQNSTTRKAREAKRGRLRFSQSASSARATSTHVEPGSASASRWASVWTSNSGQRGSNARTSSPSRSMRA</sequence>
<feature type="compositionally biased region" description="Low complexity" evidence="1">
    <location>
        <begin position="18"/>
        <end position="30"/>
    </location>
</feature>
<organism evidence="2 3">
    <name type="scientific">Stigmatella ashevillensis</name>
    <dbReference type="NCBI Taxonomy" id="2995309"/>
    <lineage>
        <taxon>Bacteria</taxon>
        <taxon>Pseudomonadati</taxon>
        <taxon>Myxococcota</taxon>
        <taxon>Myxococcia</taxon>
        <taxon>Myxococcales</taxon>
        <taxon>Cystobacterineae</taxon>
        <taxon>Archangiaceae</taxon>
        <taxon>Stigmatella</taxon>
    </lineage>
</organism>
<comment type="caution">
    <text evidence="2">The sequence shown here is derived from an EMBL/GenBank/DDBJ whole genome shotgun (WGS) entry which is preliminary data.</text>
</comment>
<evidence type="ECO:0000313" key="2">
    <source>
        <dbReference type="EMBL" id="MDC0711266.1"/>
    </source>
</evidence>
<protein>
    <submittedName>
        <fullName evidence="2">Uncharacterized protein</fullName>
    </submittedName>
</protein>
<dbReference type="RefSeq" id="WP_272141224.1">
    <property type="nucleotide sequence ID" value="NZ_JAQNDM010000002.1"/>
</dbReference>
<proteinExistence type="predicted"/>
<dbReference type="Proteomes" id="UP001221838">
    <property type="component" value="Unassembled WGS sequence"/>
</dbReference>
<feature type="compositionally biased region" description="Polar residues" evidence="1">
    <location>
        <begin position="38"/>
        <end position="69"/>
    </location>
</feature>
<accession>A0ABT5DCA1</accession>
<keyword evidence="3" id="KW-1185">Reference proteome</keyword>